<gene>
    <name evidence="2" type="ORF">H6H03_00420</name>
</gene>
<protein>
    <submittedName>
        <fullName evidence="2">Type II toxin-antitoxin system RelE/ParE family toxin</fullName>
    </submittedName>
</protein>
<dbReference type="PANTHER" id="PTHR38813:SF1">
    <property type="entry name" value="TOXIN RELE1-RELATED"/>
    <property type="match status" value="1"/>
</dbReference>
<keyword evidence="1" id="KW-1277">Toxin-antitoxin system</keyword>
<dbReference type="InterPro" id="IPR007712">
    <property type="entry name" value="RelE/ParE_toxin"/>
</dbReference>
<keyword evidence="3" id="KW-1185">Reference proteome</keyword>
<reference evidence="2 3" key="1">
    <citation type="journal article" date="2020" name="ISME J.">
        <title>Comparative genomics reveals insights into cyanobacterial evolution and habitat adaptation.</title>
        <authorList>
            <person name="Chen M.Y."/>
            <person name="Teng W.K."/>
            <person name="Zhao L."/>
            <person name="Hu C.X."/>
            <person name="Zhou Y.K."/>
            <person name="Han B.P."/>
            <person name="Song L.R."/>
            <person name="Shu W.S."/>
        </authorList>
    </citation>
    <scope>NUCLEOTIDE SEQUENCE [LARGE SCALE GENOMIC DNA]</scope>
    <source>
        <strain evidence="2 3">FACHB-159</strain>
    </source>
</reference>
<dbReference type="EMBL" id="JACJTU010000001">
    <property type="protein sequence ID" value="MBD2732377.1"/>
    <property type="molecule type" value="Genomic_DNA"/>
</dbReference>
<dbReference type="InterPro" id="IPR052747">
    <property type="entry name" value="TA_system_RelE_toxin"/>
</dbReference>
<organism evidence="2 3">
    <name type="scientific">Nostoc paludosum FACHB-159</name>
    <dbReference type="NCBI Taxonomy" id="2692908"/>
    <lineage>
        <taxon>Bacteria</taxon>
        <taxon>Bacillati</taxon>
        <taxon>Cyanobacteriota</taxon>
        <taxon>Cyanophyceae</taxon>
        <taxon>Nostocales</taxon>
        <taxon>Nostocaceae</taxon>
        <taxon>Nostoc</taxon>
    </lineage>
</organism>
<sequence length="90" mass="10815">MITQYLPSFIKDLKALKSTPYYETIKTLAFEEIPQLLTFEEITNLKKLQGYENAYRIRVGDYRIGLIFDGETVLFQRVLHRKDIYRYFPK</sequence>
<evidence type="ECO:0000256" key="1">
    <source>
        <dbReference type="ARBA" id="ARBA00022649"/>
    </source>
</evidence>
<dbReference type="PANTHER" id="PTHR38813">
    <property type="match status" value="1"/>
</dbReference>
<dbReference type="InterPro" id="IPR035093">
    <property type="entry name" value="RelE/ParE_toxin_dom_sf"/>
</dbReference>
<name>A0ABR8JY42_9NOSO</name>
<accession>A0ABR8JY42</accession>
<dbReference type="Proteomes" id="UP000637383">
    <property type="component" value="Unassembled WGS sequence"/>
</dbReference>
<dbReference type="Pfam" id="PF05016">
    <property type="entry name" value="ParE_toxin"/>
    <property type="match status" value="1"/>
</dbReference>
<dbReference type="SUPFAM" id="SSF143011">
    <property type="entry name" value="RelE-like"/>
    <property type="match status" value="1"/>
</dbReference>
<dbReference type="Gene3D" id="3.30.2310.20">
    <property type="entry name" value="RelE-like"/>
    <property type="match status" value="1"/>
</dbReference>
<proteinExistence type="predicted"/>
<comment type="caution">
    <text evidence="2">The sequence shown here is derived from an EMBL/GenBank/DDBJ whole genome shotgun (WGS) entry which is preliminary data.</text>
</comment>
<evidence type="ECO:0000313" key="3">
    <source>
        <dbReference type="Proteomes" id="UP000637383"/>
    </source>
</evidence>
<evidence type="ECO:0000313" key="2">
    <source>
        <dbReference type="EMBL" id="MBD2732377.1"/>
    </source>
</evidence>
<dbReference type="RefSeq" id="WP_190953110.1">
    <property type="nucleotide sequence ID" value="NZ_JACJTU010000001.1"/>
</dbReference>